<evidence type="ECO:0000256" key="1">
    <source>
        <dbReference type="SAM" id="MobiDB-lite"/>
    </source>
</evidence>
<proteinExistence type="predicted"/>
<dbReference type="EMBL" id="CP104694">
    <property type="protein sequence ID" value="UXI70453.1"/>
    <property type="molecule type" value="Genomic_DNA"/>
</dbReference>
<dbReference type="InterPro" id="IPR011055">
    <property type="entry name" value="Dup_hybrid_motif"/>
</dbReference>
<feature type="compositionally biased region" description="Basic and acidic residues" evidence="1">
    <location>
        <begin position="279"/>
        <end position="291"/>
    </location>
</feature>
<dbReference type="CDD" id="cd12797">
    <property type="entry name" value="M23_peptidase"/>
    <property type="match status" value="1"/>
</dbReference>
<feature type="domain" description="M23ase beta-sheet core" evidence="3">
    <location>
        <begin position="167"/>
        <end position="261"/>
    </location>
</feature>
<name>A0ABY6BLY0_9GAMM</name>
<dbReference type="InterPro" id="IPR016047">
    <property type="entry name" value="M23ase_b-sheet_dom"/>
</dbReference>
<dbReference type="Pfam" id="PF01551">
    <property type="entry name" value="Peptidase_M23"/>
    <property type="match status" value="1"/>
</dbReference>
<organism evidence="4 5">
    <name type="scientific">Tahibacter amnicola</name>
    <dbReference type="NCBI Taxonomy" id="2976241"/>
    <lineage>
        <taxon>Bacteria</taxon>
        <taxon>Pseudomonadati</taxon>
        <taxon>Pseudomonadota</taxon>
        <taxon>Gammaproteobacteria</taxon>
        <taxon>Lysobacterales</taxon>
        <taxon>Rhodanobacteraceae</taxon>
        <taxon>Tahibacter</taxon>
    </lineage>
</organism>
<reference evidence="4" key="1">
    <citation type="submission" date="2022-09" db="EMBL/GenBank/DDBJ databases">
        <title>Tahibacter sp. nov., isolated from a fresh water.</title>
        <authorList>
            <person name="Baek J.H."/>
            <person name="Lee J.K."/>
            <person name="Kim J.M."/>
            <person name="Jeon C.O."/>
        </authorList>
    </citation>
    <scope>NUCLEOTIDE SEQUENCE</scope>
    <source>
        <strain evidence="4">W38</strain>
    </source>
</reference>
<gene>
    <name evidence="4" type="ORF">N4264_12700</name>
</gene>
<protein>
    <submittedName>
        <fullName evidence="4">M23 family metallopeptidase</fullName>
    </submittedName>
</protein>
<feature type="chain" id="PRO_5046486819" evidence="2">
    <location>
        <begin position="22"/>
        <end position="299"/>
    </location>
</feature>
<keyword evidence="5" id="KW-1185">Reference proteome</keyword>
<evidence type="ECO:0000313" key="5">
    <source>
        <dbReference type="Proteomes" id="UP001064632"/>
    </source>
</evidence>
<dbReference type="PANTHER" id="PTHR21666:SF285">
    <property type="entry name" value="M23 FAMILY METALLOPEPTIDASE"/>
    <property type="match status" value="1"/>
</dbReference>
<dbReference type="RefSeq" id="WP_261697401.1">
    <property type="nucleotide sequence ID" value="NZ_CP104694.1"/>
</dbReference>
<keyword evidence="2" id="KW-0732">Signal</keyword>
<dbReference type="PANTHER" id="PTHR21666">
    <property type="entry name" value="PEPTIDASE-RELATED"/>
    <property type="match status" value="1"/>
</dbReference>
<dbReference type="Proteomes" id="UP001064632">
    <property type="component" value="Chromosome"/>
</dbReference>
<sequence>MRAMRMGWLLVAAWIATGAQATPAVVVAQGGVARWAGLDARECGFLGKRYPAVDGACYYPVDLRAKVGVHEIALYDSAGKQHLGAMTVEKVDFPEVRIDLPDDTYLNVSAGNQARHKEERARVLALFKTPVTPVRFSLPLAKPAKSMPPSENDFGSRRVFADGRTSQHTGRDAPVTQGSTVRAVADGTVLLAEEHFYTGNTVFIDHGGGLMSMNFHLSKIAVDRGDDIKRGQVIGTVGSTGRSTGPHLHLGLRWLGARIDPYLLLDTPTKLPSVGDSPAKAEAKIEAAREQEPEEDDAE</sequence>
<evidence type="ECO:0000256" key="2">
    <source>
        <dbReference type="SAM" id="SignalP"/>
    </source>
</evidence>
<evidence type="ECO:0000313" key="4">
    <source>
        <dbReference type="EMBL" id="UXI70453.1"/>
    </source>
</evidence>
<evidence type="ECO:0000259" key="3">
    <source>
        <dbReference type="Pfam" id="PF01551"/>
    </source>
</evidence>
<dbReference type="Gene3D" id="2.70.70.10">
    <property type="entry name" value="Glucose Permease (Domain IIA)"/>
    <property type="match status" value="1"/>
</dbReference>
<accession>A0ABY6BLY0</accession>
<feature type="region of interest" description="Disordered" evidence="1">
    <location>
        <begin position="270"/>
        <end position="299"/>
    </location>
</feature>
<dbReference type="InterPro" id="IPR050570">
    <property type="entry name" value="Cell_wall_metabolism_enzyme"/>
</dbReference>
<feature type="signal peptide" evidence="2">
    <location>
        <begin position="1"/>
        <end position="21"/>
    </location>
</feature>
<dbReference type="SUPFAM" id="SSF51261">
    <property type="entry name" value="Duplicated hybrid motif"/>
    <property type="match status" value="1"/>
</dbReference>